<dbReference type="EMBL" id="JARBHB010000002">
    <property type="protein sequence ID" value="KAJ8893752.1"/>
    <property type="molecule type" value="Genomic_DNA"/>
</dbReference>
<evidence type="ECO:0000313" key="2">
    <source>
        <dbReference type="EMBL" id="KAJ8893752.1"/>
    </source>
</evidence>
<feature type="compositionally biased region" description="Basic and acidic residues" evidence="1">
    <location>
        <begin position="352"/>
        <end position="361"/>
    </location>
</feature>
<keyword evidence="3" id="KW-1185">Reference proteome</keyword>
<feature type="compositionally biased region" description="Polar residues" evidence="1">
    <location>
        <begin position="218"/>
        <end position="228"/>
    </location>
</feature>
<evidence type="ECO:0000256" key="1">
    <source>
        <dbReference type="SAM" id="MobiDB-lite"/>
    </source>
</evidence>
<dbReference type="Proteomes" id="UP001159363">
    <property type="component" value="Chromosome 2"/>
</dbReference>
<feature type="region of interest" description="Disordered" evidence="1">
    <location>
        <begin position="285"/>
        <end position="308"/>
    </location>
</feature>
<reference evidence="2 3" key="1">
    <citation type="submission" date="2023-02" db="EMBL/GenBank/DDBJ databases">
        <title>LHISI_Scaffold_Assembly.</title>
        <authorList>
            <person name="Stuart O.P."/>
            <person name="Cleave R."/>
            <person name="Magrath M.J.L."/>
            <person name="Mikheyev A.S."/>
        </authorList>
    </citation>
    <scope>NUCLEOTIDE SEQUENCE [LARGE SCALE GENOMIC DNA]</scope>
    <source>
        <strain evidence="2">Daus_M_001</strain>
        <tissue evidence="2">Leg muscle</tissue>
    </source>
</reference>
<comment type="caution">
    <text evidence="2">The sequence shown here is derived from an EMBL/GenBank/DDBJ whole genome shotgun (WGS) entry which is preliminary data.</text>
</comment>
<protein>
    <submittedName>
        <fullName evidence="2">Uncharacterized protein</fullName>
    </submittedName>
</protein>
<sequence length="606" mass="66158">METEIRWLDRESNQGFPRTIVPPQSMRVNRGEYGEAPECKGGENGKSPRKPRGPAASPGMISTRENPRATLPGIEPGSPRYEASLDQVLLLVLLTELGFCPIQVEPRWCGGQTTLASHQGEQGSIPGEVAPRFSRVVIVPDDATDWRIFSGISFFSPHLHSGVAYFTPVGSQDLVQIFPLQCRFFPPCKTIAFVRNGANGAASECKGGGTGDPKKTRQSVASSGTIPTCGNSVIEPGSPWWEKSGKKSASLDKRGEHRLLPLRHVLPPWLYHTQTLSGLSEVTEDVTYHGGQRPRSPPGDGSGGELHLVALRGDNGKSSPRARSSYRLPLAAANIAFHSGPPRASGTRQSRHTRDVADKDGRAVLSAPTRALTRGPKHLRVCLQSLAHLRVGWTTAFSHSRLPPRRTGLNPRPVQRYDGKTERLARRSDEELGTCVSVARIARIALSLLDLGSHLRIHLCSAYETEKRGSDKVNTVTCIKCPIAAKRKALNWHAVLHLGKVFARLGKHNYCGTFPGSGEMGNIKTCINALGYSTKHAVRQMLENYGLQGVEPRCFVGFQTFYNALGLLSVLGVWYSHGGLSQTHSEVAINLGHKSWISWKSIRLES</sequence>
<feature type="compositionally biased region" description="Basic and acidic residues" evidence="1">
    <location>
        <begin position="29"/>
        <end position="43"/>
    </location>
</feature>
<proteinExistence type="predicted"/>
<feature type="region of interest" description="Disordered" evidence="1">
    <location>
        <begin position="204"/>
        <end position="228"/>
    </location>
</feature>
<feature type="region of interest" description="Disordered" evidence="1">
    <location>
        <begin position="1"/>
        <end position="77"/>
    </location>
</feature>
<feature type="region of interest" description="Disordered" evidence="1">
    <location>
        <begin position="337"/>
        <end position="361"/>
    </location>
</feature>
<feature type="compositionally biased region" description="Basic and acidic residues" evidence="1">
    <location>
        <begin position="1"/>
        <end position="12"/>
    </location>
</feature>
<accession>A0ABQ9IBE6</accession>
<evidence type="ECO:0000313" key="3">
    <source>
        <dbReference type="Proteomes" id="UP001159363"/>
    </source>
</evidence>
<name>A0ABQ9IBE6_9NEOP</name>
<gene>
    <name evidence="2" type="ORF">PR048_006352</name>
</gene>
<organism evidence="2 3">
    <name type="scientific">Dryococelus australis</name>
    <dbReference type="NCBI Taxonomy" id="614101"/>
    <lineage>
        <taxon>Eukaryota</taxon>
        <taxon>Metazoa</taxon>
        <taxon>Ecdysozoa</taxon>
        <taxon>Arthropoda</taxon>
        <taxon>Hexapoda</taxon>
        <taxon>Insecta</taxon>
        <taxon>Pterygota</taxon>
        <taxon>Neoptera</taxon>
        <taxon>Polyneoptera</taxon>
        <taxon>Phasmatodea</taxon>
        <taxon>Verophasmatodea</taxon>
        <taxon>Anareolatae</taxon>
        <taxon>Phasmatidae</taxon>
        <taxon>Eurycanthinae</taxon>
        <taxon>Dryococelus</taxon>
    </lineage>
</organism>